<dbReference type="InterPro" id="IPR011322">
    <property type="entry name" value="N-reg_PII-like_a/b"/>
</dbReference>
<dbReference type="SUPFAM" id="SSF54913">
    <property type="entry name" value="GlnB-like"/>
    <property type="match status" value="1"/>
</dbReference>
<reference evidence="1 2" key="1">
    <citation type="submission" date="2024-02" db="EMBL/GenBank/DDBJ databases">
        <title>A Gaetbulibacter species isolated from tidal flats and genomic insights of their niches.</title>
        <authorList>
            <person name="Ye Y."/>
        </authorList>
    </citation>
    <scope>NUCLEOTIDE SEQUENCE [LARGE SCALE GENOMIC DNA]</scope>
    <source>
        <strain evidence="1 2">KYW382</strain>
    </source>
</reference>
<organism evidence="1 2">
    <name type="scientific">Gaetbulibacter aestuarii</name>
    <dbReference type="NCBI Taxonomy" id="1502358"/>
    <lineage>
        <taxon>Bacteria</taxon>
        <taxon>Pseudomonadati</taxon>
        <taxon>Bacteroidota</taxon>
        <taxon>Flavobacteriia</taxon>
        <taxon>Flavobacteriales</taxon>
        <taxon>Flavobacteriaceae</taxon>
        <taxon>Gaetbulibacter</taxon>
    </lineage>
</organism>
<dbReference type="Proteomes" id="UP001610100">
    <property type="component" value="Unassembled WGS sequence"/>
</dbReference>
<comment type="caution">
    <text evidence="1">The sequence shown here is derived from an EMBL/GenBank/DDBJ whole genome shotgun (WGS) entry which is preliminary data.</text>
</comment>
<sequence>MKLIIVTVVEEYHKDILQLFKEAKINNFSESDIEGYKNSPELLVTESWFPMHKGATDSRMFFSFTDDEKIEEAFKLIKAFNKNLVTQNPIRAIVVPIEKYI</sequence>
<protein>
    <submittedName>
        <fullName evidence="1">Uncharacterized protein</fullName>
    </submittedName>
</protein>
<dbReference type="RefSeq" id="WP_344740398.1">
    <property type="nucleotide sequence ID" value="NZ_BAABAY010000001.1"/>
</dbReference>
<accession>A0ABW7MWY7</accession>
<name>A0ABW7MWY7_9FLAO</name>
<evidence type="ECO:0000313" key="2">
    <source>
        <dbReference type="Proteomes" id="UP001610100"/>
    </source>
</evidence>
<proteinExistence type="predicted"/>
<gene>
    <name evidence="1" type="ORF">V8G58_05355</name>
</gene>
<keyword evidence="2" id="KW-1185">Reference proteome</keyword>
<dbReference type="EMBL" id="JBAWKB010000001">
    <property type="protein sequence ID" value="MFH6771355.1"/>
    <property type="molecule type" value="Genomic_DNA"/>
</dbReference>
<evidence type="ECO:0000313" key="1">
    <source>
        <dbReference type="EMBL" id="MFH6771355.1"/>
    </source>
</evidence>